<proteinExistence type="predicted"/>
<name>A0A7U2F5D0_PHANO</name>
<dbReference type="AlphaFoldDB" id="A0A7U2F5D0"/>
<keyword evidence="2" id="KW-1185">Reference proteome</keyword>
<accession>A0A7U2F5D0</accession>
<evidence type="ECO:0000313" key="1">
    <source>
        <dbReference type="EMBL" id="QRC98647.1"/>
    </source>
</evidence>
<organism evidence="1 2">
    <name type="scientific">Phaeosphaeria nodorum (strain SN15 / ATCC MYA-4574 / FGSC 10173)</name>
    <name type="common">Glume blotch fungus</name>
    <name type="synonym">Parastagonospora nodorum</name>
    <dbReference type="NCBI Taxonomy" id="321614"/>
    <lineage>
        <taxon>Eukaryota</taxon>
        <taxon>Fungi</taxon>
        <taxon>Dikarya</taxon>
        <taxon>Ascomycota</taxon>
        <taxon>Pezizomycotina</taxon>
        <taxon>Dothideomycetes</taxon>
        <taxon>Pleosporomycetidae</taxon>
        <taxon>Pleosporales</taxon>
        <taxon>Pleosporineae</taxon>
        <taxon>Phaeosphaeriaceae</taxon>
        <taxon>Parastagonospora</taxon>
    </lineage>
</organism>
<reference evidence="2" key="1">
    <citation type="journal article" date="2021" name="BMC Genomics">
        <title>Chromosome-level genome assembly and manually-curated proteome of model necrotroph Parastagonospora nodorum Sn15 reveals a genome-wide trove of candidate effector homologs, and redundancy of virulence-related functions within an accessory chromosome.</title>
        <authorList>
            <person name="Bertazzoni S."/>
            <person name="Jones D.A.B."/>
            <person name="Phan H.T."/>
            <person name="Tan K.-C."/>
            <person name="Hane J.K."/>
        </authorList>
    </citation>
    <scope>NUCLEOTIDE SEQUENCE [LARGE SCALE GENOMIC DNA]</scope>
    <source>
        <strain evidence="2">SN15 / ATCC MYA-4574 / FGSC 10173)</strain>
    </source>
</reference>
<evidence type="ECO:0000313" key="2">
    <source>
        <dbReference type="Proteomes" id="UP000663193"/>
    </source>
</evidence>
<dbReference type="EMBL" id="CP069030">
    <property type="protein sequence ID" value="QRC98647.1"/>
    <property type="molecule type" value="Genomic_DNA"/>
</dbReference>
<sequence>MLPAALRGTRRTISRRLCFCRIATQMRVQQSKKTLPPKQVAFQPKQQREIIPDGQFESNNYNINMVDPAVSVVKYGSQ</sequence>
<gene>
    <name evidence="1" type="ORF">JI435_412390</name>
</gene>
<protein>
    <submittedName>
        <fullName evidence="1">Uncharacterized protein</fullName>
    </submittedName>
</protein>
<dbReference type="VEuPathDB" id="FungiDB:JI435_412390"/>
<dbReference type="Proteomes" id="UP000663193">
    <property type="component" value="Chromosome 8"/>
</dbReference>